<dbReference type="PATRIC" id="fig|1235788.3.peg.26"/>
<evidence type="ECO:0000256" key="1">
    <source>
        <dbReference type="ARBA" id="ARBA00004442"/>
    </source>
</evidence>
<dbReference type="RefSeq" id="WP_016274527.1">
    <property type="nucleotide sequence ID" value="NZ_CAKOCL010000039.1"/>
</dbReference>
<feature type="chain" id="PRO_5004483560" description="FimB/Mfa2 family fimbrial subunit" evidence="8">
    <location>
        <begin position="24"/>
        <end position="348"/>
    </location>
</feature>
<keyword evidence="6" id="KW-0998">Cell outer membrane</keyword>
<dbReference type="EMBL" id="ASSP01000002">
    <property type="protein sequence ID" value="EOS16687.1"/>
    <property type="molecule type" value="Genomic_DNA"/>
</dbReference>
<dbReference type="AlphaFoldDB" id="R9IDL7"/>
<evidence type="ECO:0008006" key="11">
    <source>
        <dbReference type="Google" id="ProtNLM"/>
    </source>
</evidence>
<keyword evidence="10" id="KW-1185">Reference proteome</keyword>
<keyword evidence="5" id="KW-0564">Palmitate</keyword>
<comment type="caution">
    <text evidence="9">The sequence shown here is derived from an EMBL/GenBank/DDBJ whole genome shotgun (WGS) entry which is preliminary data.</text>
</comment>
<dbReference type="Proteomes" id="UP000014200">
    <property type="component" value="Unassembled WGS sequence"/>
</dbReference>
<sequence length="348" mass="39456">MKTVKTFARQFSFSLMMAMTLGSAVVSCDSILGEEEVDCSVEYRVKFKYDYNMKYADAFSREVETVTLYAFDDNGKLVYQKTEEGDVLGEEGYTMKVDLEPGDYHLITWAGLNNEASFSVPLVTAGESSLDELQCKMDRLYSRAADGTAMVNSKLSSLWHGEVTKQSFSRAATSQVVTVPLVKNTNTIRVILQQMDGVTVEVDKFEFTITDDNGLMNYDNKLLEDETLTYYPYYRTQGGTDMGTRADGEEEDSNISVAIAQITVGRLVVENNPRLTITNKETGEPVLSIPLVKYLLLTEAEGHDMTNQEYLDRQDEYNMTFFLDESMKWIQTSIIINDWVVRFNDMDM</sequence>
<evidence type="ECO:0000256" key="8">
    <source>
        <dbReference type="SAM" id="SignalP"/>
    </source>
</evidence>
<dbReference type="HOGENOM" id="CLU_059697_0_0_10"/>
<organism evidence="9 10">
    <name type="scientific">Phocaeicola sartorii</name>
    <dbReference type="NCBI Taxonomy" id="671267"/>
    <lineage>
        <taxon>Bacteria</taxon>
        <taxon>Pseudomonadati</taxon>
        <taxon>Bacteroidota</taxon>
        <taxon>Bacteroidia</taxon>
        <taxon>Bacteroidales</taxon>
        <taxon>Bacteroidaceae</taxon>
        <taxon>Phocaeicola</taxon>
    </lineage>
</organism>
<dbReference type="GO" id="GO:0009279">
    <property type="term" value="C:cell outer membrane"/>
    <property type="evidence" value="ECO:0007669"/>
    <property type="project" value="UniProtKB-SubCell"/>
</dbReference>
<feature type="signal peptide" evidence="8">
    <location>
        <begin position="1"/>
        <end position="23"/>
    </location>
</feature>
<dbReference type="Gene3D" id="2.60.40.2090">
    <property type="match status" value="1"/>
</dbReference>
<proteinExistence type="inferred from homology"/>
<protein>
    <recommendedName>
        <fullName evidence="11">FimB/Mfa2 family fimbrial subunit</fullName>
    </recommendedName>
</protein>
<dbReference type="OrthoDB" id="1099819at2"/>
<comment type="similarity">
    <text evidence="2">Belongs to the bacteroidetes fimbrillin superfamily. FimB/Mfa2 family.</text>
</comment>
<evidence type="ECO:0000256" key="7">
    <source>
        <dbReference type="ARBA" id="ARBA00023288"/>
    </source>
</evidence>
<evidence type="ECO:0000256" key="5">
    <source>
        <dbReference type="ARBA" id="ARBA00023139"/>
    </source>
</evidence>
<keyword evidence="7" id="KW-0449">Lipoprotein</keyword>
<evidence type="ECO:0000256" key="6">
    <source>
        <dbReference type="ARBA" id="ARBA00023237"/>
    </source>
</evidence>
<dbReference type="InterPro" id="IPR014941">
    <property type="entry name" value="FimB/Mfa2/Mfa3"/>
</dbReference>
<keyword evidence="3 8" id="KW-0732">Signal</keyword>
<evidence type="ECO:0000313" key="9">
    <source>
        <dbReference type="EMBL" id="EOS16687.1"/>
    </source>
</evidence>
<dbReference type="Pfam" id="PF08842">
    <property type="entry name" value="Mfa2"/>
    <property type="match status" value="1"/>
</dbReference>
<reference evidence="9 10" key="1">
    <citation type="submission" date="2013-04" db="EMBL/GenBank/DDBJ databases">
        <title>The Genome Sequence of Bacteroides massiliensis dnLKV3.</title>
        <authorList>
            <consortium name="The Broad Institute Genomics Platform"/>
            <consortium name="The Broad Institute Genome Sequencing Center for Infectious Disease"/>
            <person name="Earl A."/>
            <person name="Xavier R."/>
            <person name="Kuhn K."/>
            <person name="Stappenbeck T."/>
            <person name="Walker B."/>
            <person name="Young S."/>
            <person name="Zeng Q."/>
            <person name="Gargeya S."/>
            <person name="Fitzgerald M."/>
            <person name="Haas B."/>
            <person name="Abouelleil A."/>
            <person name="Allen A.W."/>
            <person name="Alvarado L."/>
            <person name="Arachchi H.M."/>
            <person name="Berlin A.M."/>
            <person name="Chapman S.B."/>
            <person name="Gainer-Dewar J."/>
            <person name="Goldberg J."/>
            <person name="Griggs A."/>
            <person name="Gujja S."/>
            <person name="Hansen M."/>
            <person name="Howarth C."/>
            <person name="Imamovic A."/>
            <person name="Ireland A."/>
            <person name="Larimer J."/>
            <person name="McCowan C."/>
            <person name="Murphy C."/>
            <person name="Pearson M."/>
            <person name="Poon T.W."/>
            <person name="Priest M."/>
            <person name="Roberts A."/>
            <person name="Saif S."/>
            <person name="Shea T."/>
            <person name="Sisk P."/>
            <person name="Sykes S."/>
            <person name="Wortman J."/>
            <person name="Nusbaum C."/>
            <person name="Birren B."/>
        </authorList>
    </citation>
    <scope>NUCLEOTIDE SEQUENCE [LARGE SCALE GENOMIC DNA]</scope>
    <source>
        <strain evidence="10">dnLKV3</strain>
    </source>
</reference>
<comment type="subcellular location">
    <subcellularLocation>
        <location evidence="1">Cell outer membrane</location>
    </subcellularLocation>
</comment>
<name>R9IDL7_9BACT</name>
<keyword evidence="4" id="KW-0472">Membrane</keyword>
<evidence type="ECO:0000313" key="10">
    <source>
        <dbReference type="Proteomes" id="UP000014200"/>
    </source>
</evidence>
<evidence type="ECO:0000256" key="3">
    <source>
        <dbReference type="ARBA" id="ARBA00022729"/>
    </source>
</evidence>
<accession>R9IDL7</accession>
<evidence type="ECO:0000256" key="4">
    <source>
        <dbReference type="ARBA" id="ARBA00023136"/>
    </source>
</evidence>
<dbReference type="GeneID" id="82152021"/>
<dbReference type="PROSITE" id="PS51257">
    <property type="entry name" value="PROKAR_LIPOPROTEIN"/>
    <property type="match status" value="1"/>
</dbReference>
<gene>
    <name evidence="9" type="ORF">C802_00026</name>
</gene>
<dbReference type="Gene3D" id="2.60.40.2100">
    <property type="match status" value="1"/>
</dbReference>
<evidence type="ECO:0000256" key="2">
    <source>
        <dbReference type="ARBA" id="ARBA00007248"/>
    </source>
</evidence>
<dbReference type="STRING" id="1235788.C802_00026"/>